<evidence type="ECO:0000256" key="4">
    <source>
        <dbReference type="RuleBase" id="RU003719"/>
    </source>
</evidence>
<dbReference type="PANTHER" id="PTHR43761:SF1">
    <property type="entry name" value="D-ISOMER SPECIFIC 2-HYDROXYACID DEHYDROGENASE CATALYTIC DOMAIN-CONTAINING PROTEIN-RELATED"/>
    <property type="match status" value="1"/>
</dbReference>
<name>A0A5C6VF14_9FLAO</name>
<dbReference type="Gene3D" id="3.40.50.720">
    <property type="entry name" value="NAD(P)-binding Rossmann-like Domain"/>
    <property type="match status" value="2"/>
</dbReference>
<dbReference type="InterPro" id="IPR006140">
    <property type="entry name" value="D-isomer_DH_NAD-bd"/>
</dbReference>
<feature type="domain" description="D-isomer specific 2-hydroxyacid dehydrogenase catalytic" evidence="5">
    <location>
        <begin position="5"/>
        <end position="308"/>
    </location>
</feature>
<evidence type="ECO:0000256" key="3">
    <source>
        <dbReference type="ARBA" id="ARBA00023027"/>
    </source>
</evidence>
<keyword evidence="3" id="KW-0520">NAD</keyword>
<dbReference type="RefSeq" id="WP_147013921.1">
    <property type="nucleotide sequence ID" value="NZ_VORB01000003.1"/>
</dbReference>
<dbReference type="InterPro" id="IPR006139">
    <property type="entry name" value="D-isomer_2_OHA_DH_cat_dom"/>
</dbReference>
<dbReference type="Pfam" id="PF02826">
    <property type="entry name" value="2-Hacid_dh_C"/>
    <property type="match status" value="1"/>
</dbReference>
<keyword evidence="2 4" id="KW-0560">Oxidoreductase</keyword>
<comment type="similarity">
    <text evidence="1 4">Belongs to the D-isomer specific 2-hydroxyacid dehydrogenase family.</text>
</comment>
<dbReference type="GO" id="GO:0051287">
    <property type="term" value="F:NAD binding"/>
    <property type="evidence" value="ECO:0007669"/>
    <property type="project" value="InterPro"/>
</dbReference>
<accession>A0A5C6VF14</accession>
<evidence type="ECO:0000256" key="2">
    <source>
        <dbReference type="ARBA" id="ARBA00023002"/>
    </source>
</evidence>
<sequence length="310" mass="34709">MEQEILFIDKVHPSLEERLTNEGFNCVDVSRVSYLDLKKSYTNAIGLVVRSRVPMNVELISTFPKLQFIARFGAGMENIDLKYCQEKGIKCFKAPEGNMTAVAEHAMGMVLSLLNHFPRATNEVKNGIWLRAENRGTELESLTVGIIGYGYMGSALAKRLSSFGCDILVNDPYKEVTDNFVKQVDLDTIKRECNIISLHLPQSDETLGYISKIFIQEMLNPFYLINTARGKHVVSEDLLAGLQSGKILGAALDVLDREKASFEGIKKDAVLSQLLRLNNVIITPHIAGWTHQSNQKMADILLDQILSIYK</sequence>
<evidence type="ECO:0000313" key="7">
    <source>
        <dbReference type="EMBL" id="TXC81828.1"/>
    </source>
</evidence>
<dbReference type="AlphaFoldDB" id="A0A5C6VF14"/>
<dbReference type="EMBL" id="VORB01000003">
    <property type="protein sequence ID" value="TXC81828.1"/>
    <property type="molecule type" value="Genomic_DNA"/>
</dbReference>
<dbReference type="SUPFAM" id="SSF52283">
    <property type="entry name" value="Formate/glycerate dehydrogenase catalytic domain-like"/>
    <property type="match status" value="1"/>
</dbReference>
<dbReference type="OrthoDB" id="9777288at2"/>
<dbReference type="PANTHER" id="PTHR43761">
    <property type="entry name" value="D-ISOMER SPECIFIC 2-HYDROXYACID DEHYDROGENASE FAMILY PROTEIN (AFU_ORTHOLOGUE AFUA_1G13630)"/>
    <property type="match status" value="1"/>
</dbReference>
<dbReference type="SUPFAM" id="SSF51735">
    <property type="entry name" value="NAD(P)-binding Rossmann-fold domains"/>
    <property type="match status" value="1"/>
</dbReference>
<dbReference type="InterPro" id="IPR036291">
    <property type="entry name" value="NAD(P)-bd_dom_sf"/>
</dbReference>
<evidence type="ECO:0000259" key="6">
    <source>
        <dbReference type="Pfam" id="PF02826"/>
    </source>
</evidence>
<gene>
    <name evidence="7" type="ORF">FRX97_04730</name>
</gene>
<evidence type="ECO:0000256" key="1">
    <source>
        <dbReference type="ARBA" id="ARBA00005854"/>
    </source>
</evidence>
<dbReference type="InterPro" id="IPR050418">
    <property type="entry name" value="D-iso_2-hydroxyacid_DH_PdxB"/>
</dbReference>
<keyword evidence="8" id="KW-1185">Reference proteome</keyword>
<proteinExistence type="inferred from homology"/>
<reference evidence="7 8" key="1">
    <citation type="submission" date="2019-08" db="EMBL/GenBank/DDBJ databases">
        <title>Genome of Luteibaculum oceani JCM 18817.</title>
        <authorList>
            <person name="Bowman J.P."/>
        </authorList>
    </citation>
    <scope>NUCLEOTIDE SEQUENCE [LARGE SCALE GENOMIC DNA]</scope>
    <source>
        <strain evidence="7 8">JCM 18817</strain>
    </source>
</reference>
<evidence type="ECO:0000313" key="8">
    <source>
        <dbReference type="Proteomes" id="UP000321168"/>
    </source>
</evidence>
<feature type="domain" description="D-isomer specific 2-hydroxyacid dehydrogenase NAD-binding" evidence="6">
    <location>
        <begin position="107"/>
        <end position="287"/>
    </location>
</feature>
<evidence type="ECO:0000259" key="5">
    <source>
        <dbReference type="Pfam" id="PF00389"/>
    </source>
</evidence>
<dbReference type="Pfam" id="PF00389">
    <property type="entry name" value="2-Hacid_dh"/>
    <property type="match status" value="1"/>
</dbReference>
<dbReference type="Proteomes" id="UP000321168">
    <property type="component" value="Unassembled WGS sequence"/>
</dbReference>
<organism evidence="7 8">
    <name type="scientific">Luteibaculum oceani</name>
    <dbReference type="NCBI Taxonomy" id="1294296"/>
    <lineage>
        <taxon>Bacteria</taxon>
        <taxon>Pseudomonadati</taxon>
        <taxon>Bacteroidota</taxon>
        <taxon>Flavobacteriia</taxon>
        <taxon>Flavobacteriales</taxon>
        <taxon>Luteibaculaceae</taxon>
        <taxon>Luteibaculum</taxon>
    </lineage>
</organism>
<dbReference type="GO" id="GO:0016616">
    <property type="term" value="F:oxidoreductase activity, acting on the CH-OH group of donors, NAD or NADP as acceptor"/>
    <property type="evidence" value="ECO:0007669"/>
    <property type="project" value="InterPro"/>
</dbReference>
<comment type="caution">
    <text evidence="7">The sequence shown here is derived from an EMBL/GenBank/DDBJ whole genome shotgun (WGS) entry which is preliminary data.</text>
</comment>
<protein>
    <submittedName>
        <fullName evidence="7">Hydroxyacid dehydrogenase</fullName>
    </submittedName>
</protein>